<protein>
    <submittedName>
        <fullName evidence="1 2">Uncharacterized protein</fullName>
    </submittedName>
</protein>
<evidence type="ECO:0000313" key="3">
    <source>
        <dbReference type="Proteomes" id="UP000030765"/>
    </source>
</evidence>
<sequence length="99" mass="11102">MVKESGSACCRISWIVSEWAISNGRSTGWEGQSIEQAAKRIGDRNRRSTSFGRMTVEINRRNSMKSDDPRIGPIFTGKQGASLGCNFCRQRFQENGKAR</sequence>
<organism evidence="1">
    <name type="scientific">Anopheles sinensis</name>
    <name type="common">Mosquito</name>
    <dbReference type="NCBI Taxonomy" id="74873"/>
    <lineage>
        <taxon>Eukaryota</taxon>
        <taxon>Metazoa</taxon>
        <taxon>Ecdysozoa</taxon>
        <taxon>Arthropoda</taxon>
        <taxon>Hexapoda</taxon>
        <taxon>Insecta</taxon>
        <taxon>Pterygota</taxon>
        <taxon>Neoptera</taxon>
        <taxon>Endopterygota</taxon>
        <taxon>Diptera</taxon>
        <taxon>Nematocera</taxon>
        <taxon>Culicoidea</taxon>
        <taxon>Culicidae</taxon>
        <taxon>Anophelinae</taxon>
        <taxon>Anopheles</taxon>
    </lineage>
</organism>
<gene>
    <name evidence="1" type="ORF">ZHAS_00010517</name>
</gene>
<accession>A0A084VXS7</accession>
<dbReference type="Proteomes" id="UP000030765">
    <property type="component" value="Unassembled WGS sequence"/>
</dbReference>
<evidence type="ECO:0000313" key="1">
    <source>
        <dbReference type="EMBL" id="KFB42771.1"/>
    </source>
</evidence>
<proteinExistence type="predicted"/>
<dbReference type="EMBL" id="KE525224">
    <property type="protein sequence ID" value="KFB42771.1"/>
    <property type="molecule type" value="Genomic_DNA"/>
</dbReference>
<keyword evidence="3" id="KW-1185">Reference proteome</keyword>
<dbReference type="EMBL" id="ATLV01018205">
    <property type="status" value="NOT_ANNOTATED_CDS"/>
    <property type="molecule type" value="Genomic_DNA"/>
</dbReference>
<name>A0A084VXS7_ANOSI</name>
<reference evidence="1 3" key="1">
    <citation type="journal article" date="2014" name="BMC Genomics">
        <title>Genome sequence of Anopheles sinensis provides insight into genetics basis of mosquito competence for malaria parasites.</title>
        <authorList>
            <person name="Zhou D."/>
            <person name="Zhang D."/>
            <person name="Ding G."/>
            <person name="Shi L."/>
            <person name="Hou Q."/>
            <person name="Ye Y."/>
            <person name="Xu Y."/>
            <person name="Zhou H."/>
            <person name="Xiong C."/>
            <person name="Li S."/>
            <person name="Yu J."/>
            <person name="Hong S."/>
            <person name="Yu X."/>
            <person name="Zou P."/>
            <person name="Chen C."/>
            <person name="Chang X."/>
            <person name="Wang W."/>
            <person name="Lv Y."/>
            <person name="Sun Y."/>
            <person name="Ma L."/>
            <person name="Shen B."/>
            <person name="Zhu C."/>
        </authorList>
    </citation>
    <scope>NUCLEOTIDE SEQUENCE [LARGE SCALE GENOMIC DNA]</scope>
</reference>
<dbReference type="VEuPathDB" id="VectorBase:ASIC010517"/>
<dbReference type="AlphaFoldDB" id="A0A084VXS7"/>
<evidence type="ECO:0000313" key="2">
    <source>
        <dbReference type="EnsemblMetazoa" id="ASIC010517-PA"/>
    </source>
</evidence>
<dbReference type="EnsemblMetazoa" id="ASIC010517-RA">
    <property type="protein sequence ID" value="ASIC010517-PA"/>
    <property type="gene ID" value="ASIC010517"/>
</dbReference>
<reference evidence="2" key="2">
    <citation type="submission" date="2020-05" db="UniProtKB">
        <authorList>
            <consortium name="EnsemblMetazoa"/>
        </authorList>
    </citation>
    <scope>IDENTIFICATION</scope>
</reference>